<dbReference type="InterPro" id="IPR051711">
    <property type="entry name" value="Stress_Response_Reg"/>
</dbReference>
<keyword evidence="2" id="KW-0805">Transcription regulation</keyword>
<dbReference type="RefSeq" id="XP_056553589.1">
    <property type="nucleotide sequence ID" value="XM_056701526.1"/>
</dbReference>
<dbReference type="OrthoDB" id="2579025at2759"/>
<keyword evidence="5" id="KW-0539">Nucleus</keyword>
<keyword evidence="3" id="KW-0238">DNA-binding</keyword>
<dbReference type="GeneID" id="81440705"/>
<evidence type="ECO:0000256" key="4">
    <source>
        <dbReference type="ARBA" id="ARBA00023163"/>
    </source>
</evidence>
<organism evidence="6 7">
    <name type="scientific">Penicillium cataractarum</name>
    <dbReference type="NCBI Taxonomy" id="2100454"/>
    <lineage>
        <taxon>Eukaryota</taxon>
        <taxon>Fungi</taxon>
        <taxon>Dikarya</taxon>
        <taxon>Ascomycota</taxon>
        <taxon>Pezizomycotina</taxon>
        <taxon>Eurotiomycetes</taxon>
        <taxon>Eurotiomycetidae</taxon>
        <taxon>Eurotiales</taxon>
        <taxon>Aspergillaceae</taxon>
        <taxon>Penicillium</taxon>
    </lineage>
</organism>
<comment type="subcellular location">
    <subcellularLocation>
        <location evidence="1">Nucleus</location>
    </subcellularLocation>
</comment>
<evidence type="ECO:0000256" key="1">
    <source>
        <dbReference type="ARBA" id="ARBA00004123"/>
    </source>
</evidence>
<sequence>MKEFPSLIDDADLPSGLNVQNADADPKCQVMIAPVLHFKLVRIVSRILHSLYGIHAPTEARRISLGEELNDELHEWRRQIPPFLDASQVEPKFLLPMFERQSNMLSQAYAHAVILVNRGWVMSDLKDSHLAPGEDMRPDVSACLSAALSILDTINKMFQANRIFPAYWFTQYQGFCAIVMIYTYTIRAWSEDNEFCLRHFRAAERCQSQIASIAQEGSLAHRYFVIMEEFRSEVRGHIKIDPDQWTGTVLTPQSPNKIPQCQTLTDEELSMVMNGFLDPGIPLVDFDFESCMGSGDP</sequence>
<dbReference type="PANTHER" id="PTHR47540:SF3">
    <property type="entry name" value="ZN(II)2CYS6 TRANSCRIPTION FACTOR (EUROFUNG)"/>
    <property type="match status" value="1"/>
</dbReference>
<gene>
    <name evidence="6" type="ORF">N7496_008607</name>
</gene>
<dbReference type="GO" id="GO:0005634">
    <property type="term" value="C:nucleus"/>
    <property type="evidence" value="ECO:0007669"/>
    <property type="project" value="UniProtKB-SubCell"/>
</dbReference>
<dbReference type="AlphaFoldDB" id="A0A9W9V4W9"/>
<dbReference type="GO" id="GO:0045944">
    <property type="term" value="P:positive regulation of transcription by RNA polymerase II"/>
    <property type="evidence" value="ECO:0007669"/>
    <property type="project" value="TreeGrafter"/>
</dbReference>
<proteinExistence type="predicted"/>
<keyword evidence="4" id="KW-0804">Transcription</keyword>
<dbReference type="CDD" id="cd12148">
    <property type="entry name" value="fungal_TF_MHR"/>
    <property type="match status" value="1"/>
</dbReference>
<evidence type="ECO:0000256" key="3">
    <source>
        <dbReference type="ARBA" id="ARBA00023125"/>
    </source>
</evidence>
<dbReference type="EMBL" id="JAPZBS010000007">
    <property type="protein sequence ID" value="KAJ5368847.1"/>
    <property type="molecule type" value="Genomic_DNA"/>
</dbReference>
<dbReference type="GO" id="GO:0043565">
    <property type="term" value="F:sequence-specific DNA binding"/>
    <property type="evidence" value="ECO:0007669"/>
    <property type="project" value="TreeGrafter"/>
</dbReference>
<protein>
    <submittedName>
        <fullName evidence="6">Glyoxylate reductase</fullName>
    </submittedName>
</protein>
<name>A0A9W9V4W9_9EURO</name>
<accession>A0A9W9V4W9</accession>
<comment type="caution">
    <text evidence="6">The sequence shown here is derived from an EMBL/GenBank/DDBJ whole genome shotgun (WGS) entry which is preliminary data.</text>
</comment>
<evidence type="ECO:0000256" key="5">
    <source>
        <dbReference type="ARBA" id="ARBA00023242"/>
    </source>
</evidence>
<reference evidence="6" key="1">
    <citation type="submission" date="2022-11" db="EMBL/GenBank/DDBJ databases">
        <authorList>
            <person name="Petersen C."/>
        </authorList>
    </citation>
    <scope>NUCLEOTIDE SEQUENCE</scope>
    <source>
        <strain evidence="6">IBT 29864</strain>
    </source>
</reference>
<keyword evidence="7" id="KW-1185">Reference proteome</keyword>
<reference evidence="6" key="2">
    <citation type="journal article" date="2023" name="IMA Fungus">
        <title>Comparative genomic study of the Penicillium genus elucidates a diverse pangenome and 15 lateral gene transfer events.</title>
        <authorList>
            <person name="Petersen C."/>
            <person name="Sorensen T."/>
            <person name="Nielsen M.R."/>
            <person name="Sondergaard T.E."/>
            <person name="Sorensen J.L."/>
            <person name="Fitzpatrick D.A."/>
            <person name="Frisvad J.C."/>
            <person name="Nielsen K.L."/>
        </authorList>
    </citation>
    <scope>NUCLEOTIDE SEQUENCE</scope>
    <source>
        <strain evidence="6">IBT 29864</strain>
    </source>
</reference>
<dbReference type="Proteomes" id="UP001147782">
    <property type="component" value="Unassembled WGS sequence"/>
</dbReference>
<evidence type="ECO:0000313" key="6">
    <source>
        <dbReference type="EMBL" id="KAJ5368847.1"/>
    </source>
</evidence>
<evidence type="ECO:0000256" key="2">
    <source>
        <dbReference type="ARBA" id="ARBA00023015"/>
    </source>
</evidence>
<dbReference type="PANTHER" id="PTHR47540">
    <property type="entry name" value="THIAMINE REPRESSIBLE GENES REGULATORY PROTEIN THI5"/>
    <property type="match status" value="1"/>
</dbReference>
<evidence type="ECO:0000313" key="7">
    <source>
        <dbReference type="Proteomes" id="UP001147782"/>
    </source>
</evidence>